<dbReference type="PANTHER" id="PTHR45947">
    <property type="entry name" value="SULFOQUINOVOSYL TRANSFERASE SQD2"/>
    <property type="match status" value="1"/>
</dbReference>
<evidence type="ECO:0000259" key="1">
    <source>
        <dbReference type="Pfam" id="PF00534"/>
    </source>
</evidence>
<dbReference type="SUPFAM" id="SSF53756">
    <property type="entry name" value="UDP-Glycosyltransferase/glycogen phosphorylase"/>
    <property type="match status" value="1"/>
</dbReference>
<dbReference type="Pfam" id="PF00534">
    <property type="entry name" value="Glycos_transf_1"/>
    <property type="match status" value="1"/>
</dbReference>
<dbReference type="InterPro" id="IPR050194">
    <property type="entry name" value="Glycosyltransferase_grp1"/>
</dbReference>
<dbReference type="EC" id="2.4.1.-" evidence="3"/>
<keyword evidence="3" id="KW-0808">Transferase</keyword>
<dbReference type="GO" id="GO:0016757">
    <property type="term" value="F:glycosyltransferase activity"/>
    <property type="evidence" value="ECO:0007669"/>
    <property type="project" value="UniProtKB-KW"/>
</dbReference>
<dbReference type="RefSeq" id="WP_237359653.1">
    <property type="nucleotide sequence ID" value="NZ_CAKLDM010000001.1"/>
</dbReference>
<proteinExistence type="predicted"/>
<accession>A0ABN8E1N7</accession>
<organism evidence="3 4">
    <name type="scientific">Vibrio marisflavi CECT 7928</name>
    <dbReference type="NCBI Taxonomy" id="634439"/>
    <lineage>
        <taxon>Bacteria</taxon>
        <taxon>Pseudomonadati</taxon>
        <taxon>Pseudomonadota</taxon>
        <taxon>Gammaproteobacteria</taxon>
        <taxon>Vibrionales</taxon>
        <taxon>Vibrionaceae</taxon>
        <taxon>Vibrio</taxon>
    </lineage>
</organism>
<dbReference type="PANTHER" id="PTHR45947:SF3">
    <property type="entry name" value="SULFOQUINOVOSYL TRANSFERASE SQD2"/>
    <property type="match status" value="1"/>
</dbReference>
<dbReference type="InterPro" id="IPR001296">
    <property type="entry name" value="Glyco_trans_1"/>
</dbReference>
<dbReference type="CDD" id="cd03801">
    <property type="entry name" value="GT4_PimA-like"/>
    <property type="match status" value="1"/>
</dbReference>
<evidence type="ECO:0000313" key="3">
    <source>
        <dbReference type="EMBL" id="CAH0536151.1"/>
    </source>
</evidence>
<evidence type="ECO:0000313" key="4">
    <source>
        <dbReference type="Proteomes" id="UP000838748"/>
    </source>
</evidence>
<keyword evidence="4" id="KW-1185">Reference proteome</keyword>
<gene>
    <name evidence="3" type="primary">bshA</name>
    <name evidence="3" type="ORF">VMF7928_00245</name>
</gene>
<sequence length="400" mass="45190">MSKPQNVLLVHYGGNWIRGSERCLLDLVTSLDKTRFTPIIWTNSHCLHFELSKLGFHSKLNEFPILFGWTAPRWNISGWRALIRKARSYIRLHDIDLIHVNSAAPCQWMVPAAKKEGIPLVTQLHSDYPARDRLTLGLHHSPHIITVSKAISEHLLQDGYPSHNLSVVHNGVNISRLSDQKPIDVKQHLGLSDDQFVFATVGSLIHRKGLDRVFSALKHVLVEKPNTHLLVVGDGSLRNHLEHMTDYLRISRNVHFIGEQNNVFAWLKGCDGYVSGARREAFGLVFVEAALAKLPIVAPIEGGITEILTHEKNAILYKNSGIRPIYQAMERVLSERELSDEIAQNAQQHILDNYQISINTSKIERIYTSLLTNPSPVQSSWLRGLSPIKTYFVNRFAIGS</sequence>
<evidence type="ECO:0000259" key="2">
    <source>
        <dbReference type="Pfam" id="PF13439"/>
    </source>
</evidence>
<keyword evidence="3" id="KW-0328">Glycosyltransferase</keyword>
<feature type="domain" description="Glycosyl transferase family 1" evidence="1">
    <location>
        <begin position="186"/>
        <end position="348"/>
    </location>
</feature>
<protein>
    <submittedName>
        <fullName evidence="3">N-acetyl-alpha-D-glucosaminyl L-malate synthase</fullName>
        <ecNumber evidence="3">2.4.1.-</ecNumber>
    </submittedName>
</protein>
<name>A0ABN8E1N7_9VIBR</name>
<dbReference type="EMBL" id="CAKLDM010000001">
    <property type="protein sequence ID" value="CAH0536151.1"/>
    <property type="molecule type" value="Genomic_DNA"/>
</dbReference>
<dbReference type="Pfam" id="PF13439">
    <property type="entry name" value="Glyco_transf_4"/>
    <property type="match status" value="1"/>
</dbReference>
<dbReference type="Proteomes" id="UP000838748">
    <property type="component" value="Unassembled WGS sequence"/>
</dbReference>
<dbReference type="Gene3D" id="3.40.50.2000">
    <property type="entry name" value="Glycogen Phosphorylase B"/>
    <property type="match status" value="2"/>
</dbReference>
<comment type="caution">
    <text evidence="3">The sequence shown here is derived from an EMBL/GenBank/DDBJ whole genome shotgun (WGS) entry which is preliminary data.</text>
</comment>
<feature type="domain" description="Glycosyltransferase subfamily 4-like N-terminal" evidence="2">
    <location>
        <begin position="18"/>
        <end position="176"/>
    </location>
</feature>
<dbReference type="InterPro" id="IPR028098">
    <property type="entry name" value="Glyco_trans_4-like_N"/>
</dbReference>
<reference evidence="3" key="1">
    <citation type="submission" date="2021-11" db="EMBL/GenBank/DDBJ databases">
        <authorList>
            <person name="Rodrigo-Torres L."/>
            <person name="Arahal R. D."/>
            <person name="Lucena T."/>
        </authorList>
    </citation>
    <scope>NUCLEOTIDE SEQUENCE</scope>
    <source>
        <strain evidence="3">CECT 7928</strain>
    </source>
</reference>